<name>A0A427A7Q5_ENSVE</name>
<dbReference type="EMBL" id="AMZH03003454">
    <property type="protein sequence ID" value="RRT72275.1"/>
    <property type="molecule type" value="Genomic_DNA"/>
</dbReference>
<sequence>MLYILRTEAEVLPRLSSAHVHMDARGFFIGARGMCWLLGTSTGSSGTQAVALSWSRLLVLGGTTTAWSMFDVLEGVV</sequence>
<dbReference type="AlphaFoldDB" id="A0A427A7Q5"/>
<organism evidence="1 2">
    <name type="scientific">Ensete ventricosum</name>
    <name type="common">Abyssinian banana</name>
    <name type="synonym">Musa ensete</name>
    <dbReference type="NCBI Taxonomy" id="4639"/>
    <lineage>
        <taxon>Eukaryota</taxon>
        <taxon>Viridiplantae</taxon>
        <taxon>Streptophyta</taxon>
        <taxon>Embryophyta</taxon>
        <taxon>Tracheophyta</taxon>
        <taxon>Spermatophyta</taxon>
        <taxon>Magnoliopsida</taxon>
        <taxon>Liliopsida</taxon>
        <taxon>Zingiberales</taxon>
        <taxon>Musaceae</taxon>
        <taxon>Ensete</taxon>
    </lineage>
</organism>
<evidence type="ECO:0000313" key="2">
    <source>
        <dbReference type="Proteomes" id="UP000287651"/>
    </source>
</evidence>
<evidence type="ECO:0000313" key="1">
    <source>
        <dbReference type="EMBL" id="RRT72275.1"/>
    </source>
</evidence>
<reference evidence="1 2" key="1">
    <citation type="journal article" date="2014" name="Agronomy (Basel)">
        <title>A Draft Genome Sequence for Ensete ventricosum, the Drought-Tolerant Tree Against Hunger.</title>
        <authorList>
            <person name="Harrison J."/>
            <person name="Moore K.A."/>
            <person name="Paszkiewicz K."/>
            <person name="Jones T."/>
            <person name="Grant M."/>
            <person name="Ambacheew D."/>
            <person name="Muzemil S."/>
            <person name="Studholme D.J."/>
        </authorList>
    </citation>
    <scope>NUCLEOTIDE SEQUENCE [LARGE SCALE GENOMIC DNA]</scope>
</reference>
<accession>A0A427A7Q5</accession>
<gene>
    <name evidence="1" type="ORF">B296_00005608</name>
</gene>
<comment type="caution">
    <text evidence="1">The sequence shown here is derived from an EMBL/GenBank/DDBJ whole genome shotgun (WGS) entry which is preliminary data.</text>
</comment>
<protein>
    <submittedName>
        <fullName evidence="1">Uncharacterized protein</fullName>
    </submittedName>
</protein>
<dbReference type="Proteomes" id="UP000287651">
    <property type="component" value="Unassembled WGS sequence"/>
</dbReference>
<proteinExistence type="predicted"/>